<feature type="domain" description="Gfo/Idh/MocA-like oxidoreductase C-terminal" evidence="3">
    <location>
        <begin position="233"/>
        <end position="409"/>
    </location>
</feature>
<dbReference type="InterPro" id="IPR050463">
    <property type="entry name" value="Gfo/Idh/MocA_oxidrdct_glycsds"/>
</dbReference>
<dbReference type="AlphaFoldDB" id="A0A098S0D4"/>
<evidence type="ECO:0000313" key="5">
    <source>
        <dbReference type="Proteomes" id="UP000029736"/>
    </source>
</evidence>
<comment type="caution">
    <text evidence="4">The sequence shown here is derived from an EMBL/GenBank/DDBJ whole genome shotgun (WGS) entry which is preliminary data.</text>
</comment>
<dbReference type="SUPFAM" id="SSF51735">
    <property type="entry name" value="NAD(P)-binding Rossmann-fold domains"/>
    <property type="match status" value="1"/>
</dbReference>
<gene>
    <name evidence="4" type="ORF">IX84_26260</name>
</gene>
<protein>
    <submittedName>
        <fullName evidence="4">Dehydrogenase</fullName>
    </submittedName>
</protein>
<dbReference type="PANTHER" id="PTHR43818">
    <property type="entry name" value="BCDNA.GH03377"/>
    <property type="match status" value="1"/>
</dbReference>
<dbReference type="InterPro" id="IPR006311">
    <property type="entry name" value="TAT_signal"/>
</dbReference>
<dbReference type="PANTHER" id="PTHR43818:SF5">
    <property type="entry name" value="OXIDOREDUCTASE FAMILY PROTEIN"/>
    <property type="match status" value="1"/>
</dbReference>
<evidence type="ECO:0000259" key="2">
    <source>
        <dbReference type="Pfam" id="PF01408"/>
    </source>
</evidence>
<accession>A0A098S0D4</accession>
<keyword evidence="5" id="KW-1185">Reference proteome</keyword>
<dbReference type="EMBL" id="JPOS01000084">
    <property type="protein sequence ID" value="KGE85600.1"/>
    <property type="molecule type" value="Genomic_DNA"/>
</dbReference>
<evidence type="ECO:0000313" key="4">
    <source>
        <dbReference type="EMBL" id="KGE85600.1"/>
    </source>
</evidence>
<dbReference type="SUPFAM" id="SSF55347">
    <property type="entry name" value="Glyceraldehyde-3-phosphate dehydrogenase-like, C-terminal domain"/>
    <property type="match status" value="1"/>
</dbReference>
<name>A0A098S0D4_9BACT</name>
<dbReference type="Gene3D" id="3.30.360.10">
    <property type="entry name" value="Dihydrodipicolinate Reductase, domain 2"/>
    <property type="match status" value="1"/>
</dbReference>
<dbReference type="Gene3D" id="3.40.50.720">
    <property type="entry name" value="NAD(P)-binding Rossmann-like Domain"/>
    <property type="match status" value="1"/>
</dbReference>
<reference evidence="4 5" key="1">
    <citation type="journal article" date="2014" name="Int. J. Syst. Evol. Microbiol.">
        <title>Phaeodactylibacter xiamenensis gen. nov., sp. nov., a member of the family Saprospiraceae isolated from the marine alga Phaeodactylum tricornutum.</title>
        <authorList>
            <person name="Chen Z.Jr."/>
            <person name="Lei X."/>
            <person name="Lai Q."/>
            <person name="Li Y."/>
            <person name="Zhang B."/>
            <person name="Zhang J."/>
            <person name="Zhang H."/>
            <person name="Yang L."/>
            <person name="Zheng W."/>
            <person name="Tian Y."/>
            <person name="Yu Z."/>
            <person name="Xu H.Jr."/>
            <person name="Zheng T."/>
        </authorList>
    </citation>
    <scope>NUCLEOTIDE SEQUENCE [LARGE SCALE GENOMIC DNA]</scope>
    <source>
        <strain evidence="4 5">KD52</strain>
    </source>
</reference>
<dbReference type="GO" id="GO:0000166">
    <property type="term" value="F:nucleotide binding"/>
    <property type="evidence" value="ECO:0007669"/>
    <property type="project" value="InterPro"/>
</dbReference>
<dbReference type="InterPro" id="IPR004104">
    <property type="entry name" value="Gfo/Idh/MocA-like_OxRdtase_C"/>
</dbReference>
<dbReference type="STRING" id="1524460.IX84_26260"/>
<dbReference type="Pfam" id="PF01408">
    <property type="entry name" value="GFO_IDH_MocA"/>
    <property type="match status" value="1"/>
</dbReference>
<feature type="chain" id="PRO_5001939689" evidence="1">
    <location>
        <begin position="27"/>
        <end position="444"/>
    </location>
</feature>
<dbReference type="OrthoDB" id="9763611at2"/>
<dbReference type="RefSeq" id="WP_044227533.1">
    <property type="nucleotide sequence ID" value="NZ_JBKAGJ010000003.1"/>
</dbReference>
<dbReference type="Proteomes" id="UP000029736">
    <property type="component" value="Unassembled WGS sequence"/>
</dbReference>
<feature type="domain" description="Gfo/Idh/MocA-like oxidoreductase N-terminal" evidence="2">
    <location>
        <begin position="39"/>
        <end position="162"/>
    </location>
</feature>
<dbReference type="InterPro" id="IPR036291">
    <property type="entry name" value="NAD(P)-bd_dom_sf"/>
</dbReference>
<proteinExistence type="predicted"/>
<dbReference type="InterPro" id="IPR000683">
    <property type="entry name" value="Gfo/Idh/MocA-like_OxRdtase_N"/>
</dbReference>
<keyword evidence="1" id="KW-0732">Signal</keyword>
<dbReference type="Pfam" id="PF02894">
    <property type="entry name" value="GFO_IDH_MocA_C"/>
    <property type="match status" value="1"/>
</dbReference>
<feature type="signal peptide" evidence="1">
    <location>
        <begin position="1"/>
        <end position="26"/>
    </location>
</feature>
<sequence>MQRRTFIKQASASAAALSLGGLTATAQSYNRIIGANERINVAIIGCQRRYGGLLDSISKTPNTQVVFVSDVNQQRQNKAIEKVAKVMGQKPQGEKDMRKIMENKEVDATFHATPDHWHAPGSILSMQGGKHVYVEKPCSHNPAEGEMLIAWQKKTGLQVQMGAQQRSSLESQEIIQAIHEGLIGEAYHATAFYSNNRGRVPDANKIPVPDYLDWELFQGPAPRTDFIDIVGDYNWHWYWRWGTAETGNNATHEFDIARWALQVKFPEEVRVNSAKNHFRDDPWTMYDTMYATLKFPGGKVINWDGKSRNANPTYGGGRGTVIYGTEGSVFVDRGHYKHYDRDGKLVTEKVSGGDEAGTALGGGGSLTDRHVRNFFEAIRGKAKLACPIDEGSISTNLCHYANTSSREGDAILKIDPKTGKYTDRKIMKKYWGRDYEKGWAPEQA</sequence>
<organism evidence="4 5">
    <name type="scientific">Phaeodactylibacter xiamenensis</name>
    <dbReference type="NCBI Taxonomy" id="1524460"/>
    <lineage>
        <taxon>Bacteria</taxon>
        <taxon>Pseudomonadati</taxon>
        <taxon>Bacteroidota</taxon>
        <taxon>Saprospiria</taxon>
        <taxon>Saprospirales</taxon>
        <taxon>Haliscomenobacteraceae</taxon>
        <taxon>Phaeodactylibacter</taxon>
    </lineage>
</organism>
<evidence type="ECO:0000256" key="1">
    <source>
        <dbReference type="SAM" id="SignalP"/>
    </source>
</evidence>
<evidence type="ECO:0000259" key="3">
    <source>
        <dbReference type="Pfam" id="PF02894"/>
    </source>
</evidence>
<dbReference type="PROSITE" id="PS51318">
    <property type="entry name" value="TAT"/>
    <property type="match status" value="1"/>
</dbReference>